<comment type="caution">
    <text evidence="1">The sequence shown here is derived from an EMBL/GenBank/DDBJ whole genome shotgun (WGS) entry which is preliminary data.</text>
</comment>
<reference evidence="1 2" key="1">
    <citation type="submission" date="2019-03" db="EMBL/GenBank/DDBJ databases">
        <title>Genomic Encyclopedia of Type Strains, Phase III (KMG-III): the genomes of soil and plant-associated and newly described type strains.</title>
        <authorList>
            <person name="Whitman W."/>
        </authorList>
    </citation>
    <scope>NUCLEOTIDE SEQUENCE [LARGE SCALE GENOMIC DNA]</scope>
    <source>
        <strain evidence="1 2">CGMCC 1.12802</strain>
    </source>
</reference>
<dbReference type="EMBL" id="SOEO01000001">
    <property type="protein sequence ID" value="TDX86776.1"/>
    <property type="molecule type" value="Genomic_DNA"/>
</dbReference>
<keyword evidence="2" id="KW-1185">Reference proteome</keyword>
<evidence type="ECO:0000313" key="1">
    <source>
        <dbReference type="EMBL" id="TDX86776.1"/>
    </source>
</evidence>
<name>A0A4R8IE91_9FLAO</name>
<dbReference type="RefSeq" id="WP_133943419.1">
    <property type="nucleotide sequence ID" value="NZ_SOEO01000001.1"/>
</dbReference>
<organism evidence="1 2">
    <name type="scientific">Epilithonimonas xixisoli</name>
    <dbReference type="NCBI Taxonomy" id="1476462"/>
    <lineage>
        <taxon>Bacteria</taxon>
        <taxon>Pseudomonadati</taxon>
        <taxon>Bacteroidota</taxon>
        <taxon>Flavobacteriia</taxon>
        <taxon>Flavobacteriales</taxon>
        <taxon>Weeksellaceae</taxon>
        <taxon>Chryseobacterium group</taxon>
        <taxon>Epilithonimonas</taxon>
    </lineage>
</organism>
<evidence type="ECO:0000313" key="2">
    <source>
        <dbReference type="Proteomes" id="UP000295313"/>
    </source>
</evidence>
<proteinExistence type="predicted"/>
<dbReference type="OrthoDB" id="771059at2"/>
<protein>
    <recommendedName>
        <fullName evidence="3">Type II toxin-antitoxin system RelE/ParE family toxin</fullName>
    </recommendedName>
</protein>
<evidence type="ECO:0008006" key="3">
    <source>
        <dbReference type="Google" id="ProtNLM"/>
    </source>
</evidence>
<sequence>MVGEIEVIYSSNFRDYVDELARILYKIGYFGFLENAHRYTDRIYDFIDDNIDKPISKYSPEKFQKFGKHYIKYKANENTTWYIFFDRKDNRFLINHILNNHSTDFPELL</sequence>
<accession>A0A4R8IE91</accession>
<gene>
    <name evidence="1" type="ORF">B0I22_0926</name>
</gene>
<dbReference type="AlphaFoldDB" id="A0A4R8IE91"/>
<dbReference type="Proteomes" id="UP000295313">
    <property type="component" value="Unassembled WGS sequence"/>
</dbReference>